<evidence type="ECO:0000256" key="8">
    <source>
        <dbReference type="SAM" id="Phobius"/>
    </source>
</evidence>
<evidence type="ECO:0000256" key="6">
    <source>
        <dbReference type="ARBA" id="ARBA00023065"/>
    </source>
</evidence>
<evidence type="ECO:0000313" key="10">
    <source>
        <dbReference type="Proteomes" id="UP000556436"/>
    </source>
</evidence>
<feature type="transmembrane region" description="Helical" evidence="8">
    <location>
        <begin position="414"/>
        <end position="436"/>
    </location>
</feature>
<evidence type="ECO:0000256" key="7">
    <source>
        <dbReference type="ARBA" id="ARBA00023136"/>
    </source>
</evidence>
<gene>
    <name evidence="9" type="ORF">FHS38_002279</name>
</gene>
<keyword evidence="6" id="KW-0406">Ion transport</keyword>
<keyword evidence="5 8" id="KW-1133">Transmembrane helix</keyword>
<dbReference type="RefSeq" id="WP_184733313.1">
    <property type="nucleotide sequence ID" value="NZ_BMRW01000003.1"/>
</dbReference>
<dbReference type="PANTHER" id="PTHR32024:SF1">
    <property type="entry name" value="KTR SYSTEM POTASSIUM UPTAKE PROTEIN B"/>
    <property type="match status" value="1"/>
</dbReference>
<dbReference type="EMBL" id="JACHJG010000003">
    <property type="protein sequence ID" value="MBB4886250.1"/>
    <property type="molecule type" value="Genomic_DNA"/>
</dbReference>
<feature type="transmembrane region" description="Helical" evidence="8">
    <location>
        <begin position="358"/>
        <end position="379"/>
    </location>
</feature>
<keyword evidence="3" id="KW-1003">Cell membrane</keyword>
<evidence type="ECO:0000256" key="2">
    <source>
        <dbReference type="ARBA" id="ARBA00022448"/>
    </source>
</evidence>
<keyword evidence="2" id="KW-0813">Transport</keyword>
<comment type="subcellular location">
    <subcellularLocation>
        <location evidence="1">Cell membrane</location>
        <topology evidence="1">Multi-pass membrane protein</topology>
    </subcellularLocation>
</comment>
<feature type="transmembrane region" description="Helical" evidence="8">
    <location>
        <begin position="237"/>
        <end position="256"/>
    </location>
</feature>
<feature type="transmembrane region" description="Helical" evidence="8">
    <location>
        <begin position="46"/>
        <end position="64"/>
    </location>
</feature>
<feature type="transmembrane region" description="Helical" evidence="8">
    <location>
        <begin position="192"/>
        <end position="216"/>
    </location>
</feature>
<name>A0A7W7PF39_STRNE</name>
<reference evidence="9 10" key="1">
    <citation type="submission" date="2020-08" db="EMBL/GenBank/DDBJ databases">
        <title>Genomic Encyclopedia of Type Strains, Phase III (KMG-III): the genomes of soil and plant-associated and newly described type strains.</title>
        <authorList>
            <person name="Whitman W."/>
        </authorList>
    </citation>
    <scope>NUCLEOTIDE SEQUENCE [LARGE SCALE GENOMIC DNA]</scope>
    <source>
        <strain evidence="9 10">CECT 3265</strain>
    </source>
</reference>
<evidence type="ECO:0000256" key="4">
    <source>
        <dbReference type="ARBA" id="ARBA00022692"/>
    </source>
</evidence>
<dbReference type="InterPro" id="IPR003445">
    <property type="entry name" value="Cat_transpt"/>
</dbReference>
<feature type="transmembrane region" description="Helical" evidence="8">
    <location>
        <begin position="76"/>
        <end position="100"/>
    </location>
</feature>
<dbReference type="Pfam" id="PF02386">
    <property type="entry name" value="TrkH"/>
    <property type="match status" value="1"/>
</dbReference>
<feature type="transmembrane region" description="Helical" evidence="8">
    <location>
        <begin position="12"/>
        <end position="34"/>
    </location>
</feature>
<dbReference type="PANTHER" id="PTHR32024">
    <property type="entry name" value="TRK SYSTEM POTASSIUM UPTAKE PROTEIN TRKG-RELATED"/>
    <property type="match status" value="1"/>
</dbReference>
<keyword evidence="4 8" id="KW-0812">Transmembrane</keyword>
<evidence type="ECO:0000256" key="1">
    <source>
        <dbReference type="ARBA" id="ARBA00004651"/>
    </source>
</evidence>
<dbReference type="GO" id="GO:0008324">
    <property type="term" value="F:monoatomic cation transmembrane transporter activity"/>
    <property type="evidence" value="ECO:0007669"/>
    <property type="project" value="InterPro"/>
</dbReference>
<evidence type="ECO:0000256" key="3">
    <source>
        <dbReference type="ARBA" id="ARBA00022475"/>
    </source>
</evidence>
<evidence type="ECO:0000313" key="9">
    <source>
        <dbReference type="EMBL" id="MBB4886250.1"/>
    </source>
</evidence>
<dbReference type="Proteomes" id="UP000556436">
    <property type="component" value="Unassembled WGS sequence"/>
</dbReference>
<evidence type="ECO:0000256" key="5">
    <source>
        <dbReference type="ARBA" id="ARBA00022989"/>
    </source>
</evidence>
<organism evidence="9 10">
    <name type="scientific">Streptomyces netropsis</name>
    <name type="common">Streptoverticillium netropsis</name>
    <dbReference type="NCBI Taxonomy" id="55404"/>
    <lineage>
        <taxon>Bacteria</taxon>
        <taxon>Bacillati</taxon>
        <taxon>Actinomycetota</taxon>
        <taxon>Actinomycetes</taxon>
        <taxon>Kitasatosporales</taxon>
        <taxon>Streptomycetaceae</taxon>
        <taxon>Streptomyces</taxon>
    </lineage>
</organism>
<dbReference type="GO" id="GO:0005886">
    <property type="term" value="C:plasma membrane"/>
    <property type="evidence" value="ECO:0007669"/>
    <property type="project" value="UniProtKB-SubCell"/>
</dbReference>
<comment type="caution">
    <text evidence="9">The sequence shown here is derived from an EMBL/GenBank/DDBJ whole genome shotgun (WGS) entry which is preliminary data.</text>
</comment>
<feature type="transmembrane region" description="Helical" evidence="8">
    <location>
        <begin position="306"/>
        <end position="337"/>
    </location>
</feature>
<sequence>MDRTRWAALLAHPARVLVGAFVVVIVIGAGLLMLPVSAESGRATSALTALFTATGAMSGGLSVVDTGRHWSTFGEVVVLSLIQLGGFGIMTLASLLGLLVSGRLRLGLQLTAQAETQSLGIGDVRKVLRGVAVITAAVEITIGVWLTLRFHFGRGQPIGEAAYQGLFHAVSAFNNAGFGLRPDNLVGHAQDIWVMLPIALACVLGSIGFPVLLELLRSSRSGAFLRSARRWSLHTRLTLLTTAALLAAGGAFTLLLEWGNPGTLGPLSWPDKLTGGFFNAVTARTAGFNSVDVGEMEPATLLGTTVLMFIGGGSASTAGGIKVTTFAVLAAAILAEARGDTAVEVMGRRVAPSVLREALTVALLGVGAVMLATIVLLTIGDEPLEAVLFEATSAFGTCGLSTGITGDLPAAGQLILIALMFLGRLGPITLASALALRVRGRRYQLPEERPVIG</sequence>
<proteinExistence type="predicted"/>
<protein>
    <submittedName>
        <fullName evidence="9">Trk-type K+ transport system membrane component</fullName>
    </submittedName>
</protein>
<dbReference type="AlphaFoldDB" id="A0A7W7PF39"/>
<keyword evidence="7 8" id="KW-0472">Membrane</keyword>
<accession>A0A7W7PF39</accession>
<keyword evidence="10" id="KW-1185">Reference proteome</keyword>
<feature type="transmembrane region" description="Helical" evidence="8">
    <location>
        <begin position="127"/>
        <end position="148"/>
    </location>
</feature>
<dbReference type="GO" id="GO:0030001">
    <property type="term" value="P:metal ion transport"/>
    <property type="evidence" value="ECO:0007669"/>
    <property type="project" value="UniProtKB-ARBA"/>
</dbReference>